<reference evidence="1 2" key="1">
    <citation type="submission" date="2019-05" db="EMBL/GenBank/DDBJ databases">
        <authorList>
            <consortium name="Pathogen Informatics"/>
        </authorList>
    </citation>
    <scope>NUCLEOTIDE SEQUENCE [LARGE SCALE GENOMIC DNA]</scope>
    <source>
        <strain evidence="1 2">NCTC12971</strain>
    </source>
</reference>
<dbReference type="AlphaFoldDB" id="A0A4U9HSM5"/>
<dbReference type="PANTHER" id="PTHR32305">
    <property type="match status" value="1"/>
</dbReference>
<protein>
    <submittedName>
        <fullName evidence="1">Cell wall-associated polypeptide CWBP200</fullName>
    </submittedName>
</protein>
<dbReference type="InterPro" id="IPR022385">
    <property type="entry name" value="Rhs_assc_core"/>
</dbReference>
<dbReference type="Proteomes" id="UP000307968">
    <property type="component" value="Chromosome"/>
</dbReference>
<dbReference type="InterPro" id="IPR050708">
    <property type="entry name" value="T6SS_VgrG/RHS"/>
</dbReference>
<dbReference type="EMBL" id="LR590463">
    <property type="protein sequence ID" value="VTP67417.1"/>
    <property type="molecule type" value="Genomic_DNA"/>
</dbReference>
<accession>A0A4U9HSM5</accession>
<dbReference type="NCBIfam" id="TIGR03696">
    <property type="entry name" value="Rhs_assc_core"/>
    <property type="match status" value="1"/>
</dbReference>
<evidence type="ECO:0000313" key="1">
    <source>
        <dbReference type="EMBL" id="VTP67417.1"/>
    </source>
</evidence>
<name>A0A4U9HSM5_SERRU</name>
<evidence type="ECO:0000313" key="2">
    <source>
        <dbReference type="Proteomes" id="UP000307968"/>
    </source>
</evidence>
<gene>
    <name evidence="1" type="primary">wapA_8</name>
    <name evidence="1" type="ORF">NCTC12971_05097</name>
</gene>
<dbReference type="PANTHER" id="PTHR32305:SF15">
    <property type="entry name" value="PROTEIN RHSA-RELATED"/>
    <property type="match status" value="1"/>
</dbReference>
<proteinExistence type="predicted"/>
<organism evidence="1 2">
    <name type="scientific">Serratia rubidaea</name>
    <name type="common">Serratia marinorubra</name>
    <dbReference type="NCBI Taxonomy" id="61652"/>
    <lineage>
        <taxon>Bacteria</taxon>
        <taxon>Pseudomonadati</taxon>
        <taxon>Pseudomonadota</taxon>
        <taxon>Gammaproteobacteria</taxon>
        <taxon>Enterobacterales</taxon>
        <taxon>Yersiniaceae</taxon>
        <taxon>Serratia</taxon>
    </lineage>
</organism>
<sequence>MHADRVANPLRFQGQYFDAETGLHYNRYRYYDPQTGSYISQDPIGLAGGVNPYAYVNNPVVWIDPIGLAGCASVDADGVLSIKNKFELGSPEDLALRKHVADWNTQIEINGGSMTRQAVTPEMRALATDAANNAKKANPGSYPKGVSPGHTPDVGWGGAIEGPIIPLNSRVNSYIGGATQAVPVGTTYSKVVLV</sequence>
<dbReference type="Gene3D" id="2.180.10.10">
    <property type="entry name" value="RHS repeat-associated core"/>
    <property type="match status" value="1"/>
</dbReference>
<dbReference type="PRINTS" id="PR00394">
    <property type="entry name" value="RHSPROTEIN"/>
</dbReference>